<reference evidence="2 3" key="1">
    <citation type="submission" date="2020-03" db="EMBL/GenBank/DDBJ databases">
        <title>Whole genome shotgun sequence of Phytohabitans suffuscus NBRC 105367.</title>
        <authorList>
            <person name="Komaki H."/>
            <person name="Tamura T."/>
        </authorList>
    </citation>
    <scope>NUCLEOTIDE SEQUENCE [LARGE SCALE GENOMIC DNA]</scope>
    <source>
        <strain evidence="2 3">NBRC 105367</strain>
    </source>
</reference>
<dbReference type="KEGG" id="psuu:Psuf_003350"/>
<name>A0A6F8YA80_9ACTN</name>
<dbReference type="Proteomes" id="UP000503011">
    <property type="component" value="Chromosome"/>
</dbReference>
<reference evidence="2 3" key="2">
    <citation type="submission" date="2020-03" db="EMBL/GenBank/DDBJ databases">
        <authorList>
            <person name="Ichikawa N."/>
            <person name="Kimura A."/>
            <person name="Kitahashi Y."/>
            <person name="Uohara A."/>
        </authorList>
    </citation>
    <scope>NUCLEOTIDE SEQUENCE [LARGE SCALE GENOMIC DNA]</scope>
    <source>
        <strain evidence="2 3">NBRC 105367</strain>
    </source>
</reference>
<proteinExistence type="predicted"/>
<accession>A0A6F8YA80</accession>
<protein>
    <submittedName>
        <fullName evidence="2">Uncharacterized protein</fullName>
    </submittedName>
</protein>
<dbReference type="RefSeq" id="WP_173153019.1">
    <property type="nucleotide sequence ID" value="NZ_AP022871.1"/>
</dbReference>
<organism evidence="2 3">
    <name type="scientific">Phytohabitans suffuscus</name>
    <dbReference type="NCBI Taxonomy" id="624315"/>
    <lineage>
        <taxon>Bacteria</taxon>
        <taxon>Bacillati</taxon>
        <taxon>Actinomycetota</taxon>
        <taxon>Actinomycetes</taxon>
        <taxon>Micromonosporales</taxon>
        <taxon>Micromonosporaceae</taxon>
    </lineage>
</organism>
<evidence type="ECO:0000313" key="2">
    <source>
        <dbReference type="EMBL" id="BCB83022.1"/>
    </source>
</evidence>
<keyword evidence="3" id="KW-1185">Reference proteome</keyword>
<gene>
    <name evidence="2" type="ORF">Psuf_003350</name>
</gene>
<dbReference type="AlphaFoldDB" id="A0A6F8YA80"/>
<feature type="region of interest" description="Disordered" evidence="1">
    <location>
        <begin position="1"/>
        <end position="25"/>
    </location>
</feature>
<evidence type="ECO:0000256" key="1">
    <source>
        <dbReference type="SAM" id="MobiDB-lite"/>
    </source>
</evidence>
<dbReference type="EMBL" id="AP022871">
    <property type="protein sequence ID" value="BCB83022.1"/>
    <property type="molecule type" value="Genomic_DNA"/>
</dbReference>
<evidence type="ECO:0000313" key="3">
    <source>
        <dbReference type="Proteomes" id="UP000503011"/>
    </source>
</evidence>
<sequence length="138" mass="14902">MLDTIVRPDQGPQTDPVGPPVTLPGPEPVTLVPVLRGDARPIGAYAISHGTVHYRPAYDLRDILVTVAVVAATVAVTRRRRPAIGTIHMGPGGWVSLKGVPAPPLTPGRPWWARLLRARRLVVEPPTARRRTGARVRS</sequence>